<organism evidence="1 2">
    <name type="scientific">Insolitispirillum peregrinum</name>
    <dbReference type="NCBI Taxonomy" id="80876"/>
    <lineage>
        <taxon>Bacteria</taxon>
        <taxon>Pseudomonadati</taxon>
        <taxon>Pseudomonadota</taxon>
        <taxon>Alphaproteobacteria</taxon>
        <taxon>Rhodospirillales</taxon>
        <taxon>Novispirillaceae</taxon>
        <taxon>Insolitispirillum</taxon>
    </lineage>
</organism>
<evidence type="ECO:0000313" key="1">
    <source>
        <dbReference type="EMBL" id="SIT18274.1"/>
    </source>
</evidence>
<dbReference type="RefSeq" id="WP_076402021.1">
    <property type="nucleotide sequence ID" value="NZ_FTOA01000011.1"/>
</dbReference>
<keyword evidence="2" id="KW-1185">Reference proteome</keyword>
<proteinExistence type="predicted"/>
<sequence>MTSIPSPSPLRRRLLEALLVLVLLGVVSAATLAVLDERLSQAVVSLFHKEAVTETAPAAPAKP</sequence>
<name>A0A1N7Q5Z4_9PROT</name>
<dbReference type="AlphaFoldDB" id="A0A1N7Q5Z4"/>
<evidence type="ECO:0000313" key="2">
    <source>
        <dbReference type="Proteomes" id="UP000185678"/>
    </source>
</evidence>
<gene>
    <name evidence="1" type="ORF">SAMN05421779_11112</name>
</gene>
<accession>A0A1N7Q5Z4</accession>
<dbReference type="Proteomes" id="UP000185678">
    <property type="component" value="Unassembled WGS sequence"/>
</dbReference>
<dbReference type="EMBL" id="FTOA01000011">
    <property type="protein sequence ID" value="SIT18274.1"/>
    <property type="molecule type" value="Genomic_DNA"/>
</dbReference>
<protein>
    <submittedName>
        <fullName evidence="1">Uncharacterized protein</fullName>
    </submittedName>
</protein>
<reference evidence="1 2" key="1">
    <citation type="submission" date="2017-01" db="EMBL/GenBank/DDBJ databases">
        <authorList>
            <person name="Mah S.A."/>
            <person name="Swanson W.J."/>
            <person name="Moy G.W."/>
            <person name="Vacquier V.D."/>
        </authorList>
    </citation>
    <scope>NUCLEOTIDE SEQUENCE [LARGE SCALE GENOMIC DNA]</scope>
    <source>
        <strain evidence="1 2">DSM 11589</strain>
    </source>
</reference>